<reference evidence="2 3" key="1">
    <citation type="submission" date="2023-05" db="EMBL/GenBank/DDBJ databases">
        <title>A 100% complete, gapless, phased diploid assembly of the Scenedesmus obliquus UTEX 3031 genome.</title>
        <authorList>
            <person name="Biondi T.C."/>
            <person name="Hanschen E.R."/>
            <person name="Kwon T."/>
            <person name="Eng W."/>
            <person name="Kruse C.P.S."/>
            <person name="Koehler S.I."/>
            <person name="Kunde Y."/>
            <person name="Gleasner C.D."/>
            <person name="You Mak K.T."/>
            <person name="Polle J."/>
            <person name="Hovde B.T."/>
            <person name="Starkenburg S.R."/>
        </authorList>
    </citation>
    <scope>NUCLEOTIDE SEQUENCE [LARGE SCALE GENOMIC DNA]</scope>
    <source>
        <strain evidence="2 3">DOE0152z</strain>
    </source>
</reference>
<organism evidence="2 3">
    <name type="scientific">Tetradesmus obliquus</name>
    <name type="common">Green alga</name>
    <name type="synonym">Acutodesmus obliquus</name>
    <dbReference type="NCBI Taxonomy" id="3088"/>
    <lineage>
        <taxon>Eukaryota</taxon>
        <taxon>Viridiplantae</taxon>
        <taxon>Chlorophyta</taxon>
        <taxon>core chlorophytes</taxon>
        <taxon>Chlorophyceae</taxon>
        <taxon>CS clade</taxon>
        <taxon>Sphaeropleales</taxon>
        <taxon>Scenedesmaceae</taxon>
        <taxon>Tetradesmus</taxon>
    </lineage>
</organism>
<dbReference type="Gene3D" id="1.25.40.10">
    <property type="entry name" value="Tetratricopeptide repeat domain"/>
    <property type="match status" value="1"/>
</dbReference>
<evidence type="ECO:0000313" key="3">
    <source>
        <dbReference type="Proteomes" id="UP001244341"/>
    </source>
</evidence>
<dbReference type="EMBL" id="CP126212">
    <property type="protein sequence ID" value="WIA14214.1"/>
    <property type="molecule type" value="Genomic_DNA"/>
</dbReference>
<dbReference type="Gene3D" id="1.20.58.320">
    <property type="entry name" value="TPR-like"/>
    <property type="match status" value="1"/>
</dbReference>
<dbReference type="Proteomes" id="UP001244341">
    <property type="component" value="Chromosome 5b"/>
</dbReference>
<sequence length="219" mass="23582">MSTAAAAALPERAHAVLSYWVGPGYASAGPPGSWAAPEVSQRWYRGGPAVDQYIEEHFSADVEAMQAGRYDSWQQQPLSAVAGIILADQFTRNIHRGSAAAFAADAQALSWAQQLLGSGRASEVPPVLRQFVVLPFMHSEALQDQQRCVDLVTAELEASRAADPDSAATQAWAFQLQFAVAHRDVVAKWGRFPHRNALLGRQSTPEEEAGLADGSIGSW</sequence>
<dbReference type="InterPro" id="IPR011990">
    <property type="entry name" value="TPR-like_helical_dom_sf"/>
</dbReference>
<protein>
    <recommendedName>
        <fullName evidence="4">DUF924 domain-containing protein</fullName>
    </recommendedName>
</protein>
<accession>A0ABY8TYJ4</accession>
<evidence type="ECO:0008006" key="4">
    <source>
        <dbReference type="Google" id="ProtNLM"/>
    </source>
</evidence>
<gene>
    <name evidence="2" type="ORF">OEZ85_002753</name>
</gene>
<evidence type="ECO:0000256" key="1">
    <source>
        <dbReference type="SAM" id="MobiDB-lite"/>
    </source>
</evidence>
<keyword evidence="3" id="KW-1185">Reference proteome</keyword>
<dbReference type="SUPFAM" id="SSF48452">
    <property type="entry name" value="TPR-like"/>
    <property type="match status" value="1"/>
</dbReference>
<name>A0ABY8TYJ4_TETOB</name>
<evidence type="ECO:0000313" key="2">
    <source>
        <dbReference type="EMBL" id="WIA14214.1"/>
    </source>
</evidence>
<proteinExistence type="predicted"/>
<dbReference type="Pfam" id="PF06041">
    <property type="entry name" value="DUF924"/>
    <property type="match status" value="1"/>
</dbReference>
<dbReference type="InterPro" id="IPR010323">
    <property type="entry name" value="DUF924"/>
</dbReference>
<feature type="region of interest" description="Disordered" evidence="1">
    <location>
        <begin position="200"/>
        <end position="219"/>
    </location>
</feature>